<proteinExistence type="predicted"/>
<evidence type="ECO:0000256" key="2">
    <source>
        <dbReference type="ARBA" id="ARBA00022679"/>
    </source>
</evidence>
<dbReference type="PANTHER" id="PTHR44942:SF4">
    <property type="entry name" value="METHYLTRANSFERASE TYPE 11 DOMAIN-CONTAINING PROTEIN"/>
    <property type="match status" value="1"/>
</dbReference>
<sequence>MKLALTLEEQSLQFDRCAKLYDKYCTTYPLDLIDEIIKKSKIQPGDEILEIGSGNGEATQFFAQDYPMVCIEPGASLVEICKGKLIKPKKISYYIERFENWNNEGKRFKLIISGQALHWVPLGLRYVKVSQSLNHGGYMGLFWNMYLNDETELCNDLSNLCKQYNVLTFKTEQQVNNQIKAFEQEIIHSGQFSETNLNIFPWQKRYTFDTFLGFLKTGLGYQNLNVEHTNLFNDELKRWFDLSNGFLDLKIHCVLYLSKKADKSL</sequence>
<keyword evidence="1 4" id="KW-0489">Methyltransferase</keyword>
<dbReference type="EMBL" id="JAEUGD010000044">
    <property type="protein sequence ID" value="MBL6447562.1"/>
    <property type="molecule type" value="Genomic_DNA"/>
</dbReference>
<dbReference type="RefSeq" id="WP_202857102.1">
    <property type="nucleotide sequence ID" value="NZ_JAEUGD010000044.1"/>
</dbReference>
<keyword evidence="5" id="KW-1185">Reference proteome</keyword>
<evidence type="ECO:0000256" key="1">
    <source>
        <dbReference type="ARBA" id="ARBA00022603"/>
    </source>
</evidence>
<gene>
    <name evidence="4" type="ORF">JMN32_14685</name>
</gene>
<evidence type="ECO:0000313" key="4">
    <source>
        <dbReference type="EMBL" id="MBL6447562.1"/>
    </source>
</evidence>
<dbReference type="CDD" id="cd02440">
    <property type="entry name" value="AdoMet_MTases"/>
    <property type="match status" value="1"/>
</dbReference>
<dbReference type="InterPro" id="IPR041698">
    <property type="entry name" value="Methyltransf_25"/>
</dbReference>
<evidence type="ECO:0000313" key="5">
    <source>
        <dbReference type="Proteomes" id="UP000614216"/>
    </source>
</evidence>
<dbReference type="PANTHER" id="PTHR44942">
    <property type="entry name" value="METHYLTRANSF_11 DOMAIN-CONTAINING PROTEIN"/>
    <property type="match status" value="1"/>
</dbReference>
<keyword evidence="2" id="KW-0808">Transferase</keyword>
<dbReference type="Proteomes" id="UP000614216">
    <property type="component" value="Unassembled WGS sequence"/>
</dbReference>
<evidence type="ECO:0000259" key="3">
    <source>
        <dbReference type="Pfam" id="PF13649"/>
    </source>
</evidence>
<name>A0A937FYW9_9BACT</name>
<organism evidence="4 5">
    <name type="scientific">Fulvivirga marina</name>
    <dbReference type="NCBI Taxonomy" id="2494733"/>
    <lineage>
        <taxon>Bacteria</taxon>
        <taxon>Pseudomonadati</taxon>
        <taxon>Bacteroidota</taxon>
        <taxon>Cytophagia</taxon>
        <taxon>Cytophagales</taxon>
        <taxon>Fulvivirgaceae</taxon>
        <taxon>Fulvivirga</taxon>
    </lineage>
</organism>
<protein>
    <submittedName>
        <fullName evidence="4">Class I SAM-dependent methyltransferase</fullName>
    </submittedName>
</protein>
<reference evidence="4" key="1">
    <citation type="submission" date="2021-01" db="EMBL/GenBank/DDBJ databases">
        <title>Fulvivirga kasyanovii gen. nov., sp nov., a novel member of the phylum Bacteroidetes isolated from seawater in a mussel farm.</title>
        <authorList>
            <person name="Zhao L.-H."/>
            <person name="Wang Z.-J."/>
        </authorList>
    </citation>
    <scope>NUCLEOTIDE SEQUENCE</scope>
    <source>
        <strain evidence="4">29W222</strain>
    </source>
</reference>
<dbReference type="AlphaFoldDB" id="A0A937FYW9"/>
<comment type="caution">
    <text evidence="4">The sequence shown here is derived from an EMBL/GenBank/DDBJ whole genome shotgun (WGS) entry which is preliminary data.</text>
</comment>
<dbReference type="GO" id="GO:0008168">
    <property type="term" value="F:methyltransferase activity"/>
    <property type="evidence" value="ECO:0007669"/>
    <property type="project" value="UniProtKB-KW"/>
</dbReference>
<dbReference type="GO" id="GO:0032259">
    <property type="term" value="P:methylation"/>
    <property type="evidence" value="ECO:0007669"/>
    <property type="project" value="UniProtKB-KW"/>
</dbReference>
<dbReference type="InterPro" id="IPR051052">
    <property type="entry name" value="Diverse_substrate_MTase"/>
</dbReference>
<dbReference type="Gene3D" id="3.40.50.150">
    <property type="entry name" value="Vaccinia Virus protein VP39"/>
    <property type="match status" value="1"/>
</dbReference>
<accession>A0A937FYW9</accession>
<feature type="domain" description="Methyltransferase" evidence="3">
    <location>
        <begin position="48"/>
        <end position="121"/>
    </location>
</feature>
<dbReference type="SUPFAM" id="SSF53335">
    <property type="entry name" value="S-adenosyl-L-methionine-dependent methyltransferases"/>
    <property type="match status" value="1"/>
</dbReference>
<dbReference type="Pfam" id="PF13649">
    <property type="entry name" value="Methyltransf_25"/>
    <property type="match status" value="1"/>
</dbReference>
<dbReference type="InterPro" id="IPR029063">
    <property type="entry name" value="SAM-dependent_MTases_sf"/>
</dbReference>